<feature type="region of interest" description="Disordered" evidence="1">
    <location>
        <begin position="44"/>
        <end position="77"/>
    </location>
</feature>
<evidence type="ECO:0000313" key="2">
    <source>
        <dbReference type="EMBL" id="PIP60761.1"/>
    </source>
</evidence>
<evidence type="ECO:0000256" key="1">
    <source>
        <dbReference type="SAM" id="MobiDB-lite"/>
    </source>
</evidence>
<comment type="caution">
    <text evidence="2">The sequence shown here is derived from an EMBL/GenBank/DDBJ whole genome shotgun (WGS) entry which is preliminary data.</text>
</comment>
<accession>A0A2H0BSZ5</accession>
<dbReference type="EMBL" id="PCSZ01000033">
    <property type="protein sequence ID" value="PIP60761.1"/>
    <property type="molecule type" value="Genomic_DNA"/>
</dbReference>
<name>A0A2H0BSZ5_9BACT</name>
<dbReference type="Proteomes" id="UP000231581">
    <property type="component" value="Unassembled WGS sequence"/>
</dbReference>
<proteinExistence type="predicted"/>
<dbReference type="AlphaFoldDB" id="A0A2H0BSZ5"/>
<sequence length="77" mass="8232">MALLSSVIRQFCVLKNAACERYFFYSSNIMSFSIAGFSSRCISRSRRSNSSNSSTISSPSASSSSSSSSDVSSSIFS</sequence>
<gene>
    <name evidence="2" type="ORF">COX00_01445</name>
</gene>
<protein>
    <submittedName>
        <fullName evidence="2">Uncharacterized protein</fullName>
    </submittedName>
</protein>
<evidence type="ECO:0000313" key="3">
    <source>
        <dbReference type="Proteomes" id="UP000231581"/>
    </source>
</evidence>
<organism evidence="2 3">
    <name type="scientific">Candidatus Uhrbacteria bacterium CG22_combo_CG10-13_8_21_14_all_47_17</name>
    <dbReference type="NCBI Taxonomy" id="1975041"/>
    <lineage>
        <taxon>Bacteria</taxon>
        <taxon>Candidatus Uhriibacteriota</taxon>
    </lineage>
</organism>
<reference evidence="2 3" key="1">
    <citation type="submission" date="2017-09" db="EMBL/GenBank/DDBJ databases">
        <title>Depth-based differentiation of microbial function through sediment-hosted aquifers and enrichment of novel symbionts in the deep terrestrial subsurface.</title>
        <authorList>
            <person name="Probst A.J."/>
            <person name="Ladd B."/>
            <person name="Jarett J.K."/>
            <person name="Geller-Mcgrath D.E."/>
            <person name="Sieber C.M."/>
            <person name="Emerson J.B."/>
            <person name="Anantharaman K."/>
            <person name="Thomas B.C."/>
            <person name="Malmstrom R."/>
            <person name="Stieglmeier M."/>
            <person name="Klingl A."/>
            <person name="Woyke T."/>
            <person name="Ryan C.M."/>
            <person name="Banfield J.F."/>
        </authorList>
    </citation>
    <scope>NUCLEOTIDE SEQUENCE [LARGE SCALE GENOMIC DNA]</scope>
    <source>
        <strain evidence="2">CG22_combo_CG10-13_8_21_14_all_47_17</strain>
    </source>
</reference>